<dbReference type="Pfam" id="PF02136">
    <property type="entry name" value="NTF2"/>
    <property type="match status" value="1"/>
</dbReference>
<dbReference type="GO" id="GO:0051028">
    <property type="term" value="P:mRNA transport"/>
    <property type="evidence" value="ECO:0007669"/>
    <property type="project" value="UniProtKB-UniRule"/>
</dbReference>
<keyword evidence="3" id="KW-0813">Transport</keyword>
<dbReference type="AlphaFoldDB" id="A0AAV0AKH7"/>
<dbReference type="GO" id="GO:0005635">
    <property type="term" value="C:nuclear envelope"/>
    <property type="evidence" value="ECO:0007669"/>
    <property type="project" value="UniProtKB-ARBA"/>
</dbReference>
<gene>
    <name evidence="5" type="ORF">PPACK8108_LOCUS1773</name>
</gene>
<dbReference type="CDD" id="cd00780">
    <property type="entry name" value="NTF2"/>
    <property type="match status" value="1"/>
</dbReference>
<comment type="caution">
    <text evidence="5">The sequence shown here is derived from an EMBL/GenBank/DDBJ whole genome shotgun (WGS) entry which is preliminary data.</text>
</comment>
<keyword evidence="6" id="KW-1185">Reference proteome</keyword>
<feature type="domain" description="NTF2" evidence="4">
    <location>
        <begin position="6"/>
        <end position="120"/>
    </location>
</feature>
<dbReference type="InterPro" id="IPR045875">
    <property type="entry name" value="NTF2"/>
</dbReference>
<dbReference type="GO" id="GO:0006606">
    <property type="term" value="P:protein import into nucleus"/>
    <property type="evidence" value="ECO:0007669"/>
    <property type="project" value="UniProtKB-ARBA"/>
</dbReference>
<keyword evidence="3" id="KW-0539">Nucleus</keyword>
<keyword evidence="1 3" id="KW-0963">Cytoplasm</keyword>
<evidence type="ECO:0000313" key="6">
    <source>
        <dbReference type="Proteomes" id="UP001153365"/>
    </source>
</evidence>
<evidence type="ECO:0000256" key="3">
    <source>
        <dbReference type="RuleBase" id="RU369002"/>
    </source>
</evidence>
<dbReference type="FunFam" id="3.10.450.50:FF:000005">
    <property type="entry name" value="Nuclear transport factor 2"/>
    <property type="match status" value="1"/>
</dbReference>
<accession>A0AAV0AKH7</accession>
<evidence type="ECO:0000259" key="4">
    <source>
        <dbReference type="PROSITE" id="PS50177"/>
    </source>
</evidence>
<comment type="function">
    <text evidence="3">Has a role in nuclear-cytoplasmic transport of proteins and mRNAs.</text>
</comment>
<sequence>MSTSEIASQFVQFYYQQFDSDRSQLASLYRDQSMLSFEGGEFGGATNIVNKLRELPFKKVAHQVQTLDAQPSTPGSNGLVVLVTGTLIVDDEATPLKFSQSFHLVKDGSTFFVLNDLFRLVYG</sequence>
<keyword evidence="3" id="KW-0653">Protein transport</keyword>
<organism evidence="5 6">
    <name type="scientific">Phakopsora pachyrhizi</name>
    <name type="common">Asian soybean rust disease fungus</name>
    <dbReference type="NCBI Taxonomy" id="170000"/>
    <lineage>
        <taxon>Eukaryota</taxon>
        <taxon>Fungi</taxon>
        <taxon>Dikarya</taxon>
        <taxon>Basidiomycota</taxon>
        <taxon>Pucciniomycotina</taxon>
        <taxon>Pucciniomycetes</taxon>
        <taxon>Pucciniales</taxon>
        <taxon>Phakopsoraceae</taxon>
        <taxon>Phakopsora</taxon>
    </lineage>
</organism>
<dbReference type="EMBL" id="CALTRL010000284">
    <property type="protein sequence ID" value="CAH7667381.1"/>
    <property type="molecule type" value="Genomic_DNA"/>
</dbReference>
<proteinExistence type="predicted"/>
<evidence type="ECO:0000313" key="5">
    <source>
        <dbReference type="EMBL" id="CAH7667381.1"/>
    </source>
</evidence>
<dbReference type="InterPro" id="IPR018222">
    <property type="entry name" value="Nuclear_transport_factor_2_euk"/>
</dbReference>
<dbReference type="PANTHER" id="PTHR12612">
    <property type="entry name" value="NUCLEAR TRANSPORT FACTOR 2"/>
    <property type="match status" value="1"/>
</dbReference>
<dbReference type="SUPFAM" id="SSF54427">
    <property type="entry name" value="NTF2-like"/>
    <property type="match status" value="1"/>
</dbReference>
<name>A0AAV0AKH7_PHAPC</name>
<protein>
    <recommendedName>
        <fullName evidence="2 3">Nuclear transport factor 2</fullName>
        <shortName evidence="3">NTF-2</shortName>
    </recommendedName>
</protein>
<reference evidence="5" key="1">
    <citation type="submission" date="2022-06" db="EMBL/GenBank/DDBJ databases">
        <authorList>
            <consortium name="SYNGENTA / RWTH Aachen University"/>
        </authorList>
    </citation>
    <scope>NUCLEOTIDE SEQUENCE</scope>
</reference>
<dbReference type="Gene3D" id="3.10.450.50">
    <property type="match status" value="1"/>
</dbReference>
<evidence type="ECO:0000256" key="2">
    <source>
        <dbReference type="ARBA" id="ARBA00026247"/>
    </source>
</evidence>
<dbReference type="GO" id="GO:0005737">
    <property type="term" value="C:cytoplasm"/>
    <property type="evidence" value="ECO:0007669"/>
    <property type="project" value="UniProtKB-SubCell"/>
</dbReference>
<dbReference type="InterPro" id="IPR032710">
    <property type="entry name" value="NTF2-like_dom_sf"/>
</dbReference>
<dbReference type="InterPro" id="IPR002075">
    <property type="entry name" value="NTF2_dom"/>
</dbReference>
<dbReference type="Proteomes" id="UP001153365">
    <property type="component" value="Unassembled WGS sequence"/>
</dbReference>
<evidence type="ECO:0000256" key="1">
    <source>
        <dbReference type="ARBA" id="ARBA00022490"/>
    </source>
</evidence>
<dbReference type="PROSITE" id="PS50177">
    <property type="entry name" value="NTF2_DOMAIN"/>
    <property type="match status" value="1"/>
</dbReference>
<comment type="subcellular location">
    <subcellularLocation>
        <location evidence="3">Cytoplasm</location>
    </subcellularLocation>
    <subcellularLocation>
        <location evidence="3">Nucleus</location>
    </subcellularLocation>
</comment>